<evidence type="ECO:0000256" key="5">
    <source>
        <dbReference type="ARBA" id="ARBA00023180"/>
    </source>
</evidence>
<evidence type="ECO:0000313" key="8">
    <source>
        <dbReference type="Proteomes" id="UP000224567"/>
    </source>
</evidence>
<dbReference type="PANTHER" id="PTHR45974">
    <property type="entry name" value="RECEPTOR-LIKE PROTEIN 55"/>
    <property type="match status" value="1"/>
</dbReference>
<keyword evidence="2" id="KW-0732">Signal</keyword>
<reference evidence="8" key="2">
    <citation type="journal article" date="2017" name="J. Anim. Genet.">
        <title>Multiple reference genome sequences of hot pepper reveal the massive evolution of plant disease resistance genes by retroduplication.</title>
        <authorList>
            <person name="Kim S."/>
            <person name="Park J."/>
            <person name="Yeom S.-I."/>
            <person name="Kim Y.-M."/>
            <person name="Seo E."/>
            <person name="Kim K.-T."/>
            <person name="Kim M.-S."/>
            <person name="Lee J.M."/>
            <person name="Cheong K."/>
            <person name="Shin H.-S."/>
            <person name="Kim S.-B."/>
            <person name="Han K."/>
            <person name="Lee J."/>
            <person name="Park M."/>
            <person name="Lee H.-A."/>
            <person name="Lee H.-Y."/>
            <person name="Lee Y."/>
            <person name="Oh S."/>
            <person name="Lee J.H."/>
            <person name="Choi E."/>
            <person name="Choi E."/>
            <person name="Lee S.E."/>
            <person name="Jeon J."/>
            <person name="Kim H."/>
            <person name="Choi G."/>
            <person name="Song H."/>
            <person name="Lee J."/>
            <person name="Lee S.-C."/>
            <person name="Kwon J.-K."/>
            <person name="Lee H.-Y."/>
            <person name="Koo N."/>
            <person name="Hong Y."/>
            <person name="Kim R.W."/>
            <person name="Kang W.-H."/>
            <person name="Huh J.H."/>
            <person name="Kang B.-C."/>
            <person name="Yang T.-J."/>
            <person name="Lee Y.-H."/>
            <person name="Bennetzen J.L."/>
            <person name="Choi D."/>
        </authorList>
    </citation>
    <scope>NUCLEOTIDE SEQUENCE [LARGE SCALE GENOMIC DNA]</scope>
    <source>
        <strain evidence="8">cv. PBC81</strain>
    </source>
</reference>
<evidence type="ECO:0000256" key="3">
    <source>
        <dbReference type="ARBA" id="ARBA00022737"/>
    </source>
</evidence>
<evidence type="ECO:0000313" key="7">
    <source>
        <dbReference type="EMBL" id="PHT42659.1"/>
    </source>
</evidence>
<comment type="caution">
    <text evidence="7">The sequence shown here is derived from an EMBL/GenBank/DDBJ whole genome shotgun (WGS) entry which is preliminary data.</text>
</comment>
<feature type="transmembrane region" description="Helical" evidence="6">
    <location>
        <begin position="7"/>
        <end position="32"/>
    </location>
</feature>
<keyword evidence="8" id="KW-1185">Reference proteome</keyword>
<reference evidence="7 8" key="1">
    <citation type="journal article" date="2017" name="Genome Biol.">
        <title>New reference genome sequences of hot pepper reveal the massive evolution of plant disease-resistance genes by retroduplication.</title>
        <authorList>
            <person name="Kim S."/>
            <person name="Park J."/>
            <person name="Yeom S.I."/>
            <person name="Kim Y.M."/>
            <person name="Seo E."/>
            <person name="Kim K.T."/>
            <person name="Kim M.S."/>
            <person name="Lee J.M."/>
            <person name="Cheong K."/>
            <person name="Shin H.S."/>
            <person name="Kim S.B."/>
            <person name="Han K."/>
            <person name="Lee J."/>
            <person name="Park M."/>
            <person name="Lee H.A."/>
            <person name="Lee H.Y."/>
            <person name="Lee Y."/>
            <person name="Oh S."/>
            <person name="Lee J.H."/>
            <person name="Choi E."/>
            <person name="Choi E."/>
            <person name="Lee S.E."/>
            <person name="Jeon J."/>
            <person name="Kim H."/>
            <person name="Choi G."/>
            <person name="Song H."/>
            <person name="Lee J."/>
            <person name="Lee S.C."/>
            <person name="Kwon J.K."/>
            <person name="Lee H.Y."/>
            <person name="Koo N."/>
            <person name="Hong Y."/>
            <person name="Kim R.W."/>
            <person name="Kang W.H."/>
            <person name="Huh J.H."/>
            <person name="Kang B.C."/>
            <person name="Yang T.J."/>
            <person name="Lee Y.H."/>
            <person name="Bennetzen J.L."/>
            <person name="Choi D."/>
        </authorList>
    </citation>
    <scope>NUCLEOTIDE SEQUENCE [LARGE SCALE GENOMIC DNA]</scope>
    <source>
        <strain evidence="8">cv. PBC81</strain>
    </source>
</reference>
<dbReference type="Gene3D" id="3.30.200.20">
    <property type="entry name" value="Phosphorylase Kinase, domain 1"/>
    <property type="match status" value="1"/>
</dbReference>
<keyword evidence="5" id="KW-0325">Glycoprotein</keyword>
<evidence type="ECO:0000256" key="6">
    <source>
        <dbReference type="SAM" id="Phobius"/>
    </source>
</evidence>
<dbReference type="GO" id="GO:0016020">
    <property type="term" value="C:membrane"/>
    <property type="evidence" value="ECO:0007669"/>
    <property type="project" value="UniProtKB-SubCell"/>
</dbReference>
<sequence length="261" mass="28907">MGKGKKNVVVIVVVVVVCVLVIGLVVVGFILWRQRKIGFAKKWNTRRLKSNLNSSLDSISGCTAFISYTFDEIKATTKNFSRLNIVVTIGYGNVYKGVLPGGIEVALKRFKNCSVVCEDNNGPGCEHSHQGWNDQIIHNNISTIWYREPLDPSTEERNGKHCIIPPNELIDITSISQVPDSIASWHVAVSNGHIYLTSEEGRLLATSTNSPLLMKKTQGSKLIMAVDSEDPVIRSGAECLQKEYGDWFPPSQEVHIENAKL</sequence>
<evidence type="ECO:0000256" key="1">
    <source>
        <dbReference type="ARBA" id="ARBA00004370"/>
    </source>
</evidence>
<evidence type="ECO:0000256" key="2">
    <source>
        <dbReference type="ARBA" id="ARBA00022729"/>
    </source>
</evidence>
<proteinExistence type="predicted"/>
<keyword evidence="3" id="KW-0677">Repeat</keyword>
<keyword evidence="4 6" id="KW-0472">Membrane</keyword>
<dbReference type="EMBL" id="MLFT02000007">
    <property type="protein sequence ID" value="PHT42659.1"/>
    <property type="molecule type" value="Genomic_DNA"/>
</dbReference>
<name>A0A2G2WBV4_CAPBA</name>
<comment type="subcellular location">
    <subcellularLocation>
        <location evidence="1">Membrane</location>
    </subcellularLocation>
</comment>
<dbReference type="OrthoDB" id="913617at2759"/>
<evidence type="ECO:0000256" key="4">
    <source>
        <dbReference type="ARBA" id="ARBA00023136"/>
    </source>
</evidence>
<dbReference type="Proteomes" id="UP000224567">
    <property type="component" value="Unassembled WGS sequence"/>
</dbReference>
<gene>
    <name evidence="7" type="ORF">CQW23_16684</name>
</gene>
<keyword evidence="6" id="KW-0812">Transmembrane</keyword>
<dbReference type="AlphaFoldDB" id="A0A2G2WBV4"/>
<dbReference type="PANTHER" id="PTHR45974:SF266">
    <property type="entry name" value="LEUCINE-RICH REPEAT RECEPTOR PROTEIN KINASE HPCA1"/>
    <property type="match status" value="1"/>
</dbReference>
<keyword evidence="6" id="KW-1133">Transmembrane helix</keyword>
<protein>
    <submittedName>
        <fullName evidence="7">Uncharacterized protein</fullName>
    </submittedName>
</protein>
<accession>A0A2G2WBV4</accession>
<dbReference type="STRING" id="33114.A0A2G2WBV4"/>
<organism evidence="7 8">
    <name type="scientific">Capsicum baccatum</name>
    <name type="common">Peruvian pepper</name>
    <dbReference type="NCBI Taxonomy" id="33114"/>
    <lineage>
        <taxon>Eukaryota</taxon>
        <taxon>Viridiplantae</taxon>
        <taxon>Streptophyta</taxon>
        <taxon>Embryophyta</taxon>
        <taxon>Tracheophyta</taxon>
        <taxon>Spermatophyta</taxon>
        <taxon>Magnoliopsida</taxon>
        <taxon>eudicotyledons</taxon>
        <taxon>Gunneridae</taxon>
        <taxon>Pentapetalae</taxon>
        <taxon>asterids</taxon>
        <taxon>lamiids</taxon>
        <taxon>Solanales</taxon>
        <taxon>Solanaceae</taxon>
        <taxon>Solanoideae</taxon>
        <taxon>Capsiceae</taxon>
        <taxon>Capsicum</taxon>
    </lineage>
</organism>